<dbReference type="InParanoid" id="B4J9G0"/>
<dbReference type="InterPro" id="IPR007931">
    <property type="entry name" value="TsetseEP"/>
</dbReference>
<organism evidence="3">
    <name type="scientific">Drosophila grimshawi</name>
    <name type="common">Hawaiian fruit fly</name>
    <name type="synonym">Idiomyia grimshawi</name>
    <dbReference type="NCBI Taxonomy" id="7222"/>
    <lineage>
        <taxon>Eukaryota</taxon>
        <taxon>Metazoa</taxon>
        <taxon>Ecdysozoa</taxon>
        <taxon>Arthropoda</taxon>
        <taxon>Hexapoda</taxon>
        <taxon>Insecta</taxon>
        <taxon>Pterygota</taxon>
        <taxon>Neoptera</taxon>
        <taxon>Endopterygota</taxon>
        <taxon>Diptera</taxon>
        <taxon>Brachycera</taxon>
        <taxon>Muscomorpha</taxon>
        <taxon>Ephydroidea</taxon>
        <taxon>Drosophilidae</taxon>
        <taxon>Drosophila</taxon>
        <taxon>Hawaiian Drosophila</taxon>
    </lineage>
</organism>
<dbReference type="HOGENOM" id="CLU_124627_0_0_1"/>
<feature type="domain" description="Protein TsetseEP" evidence="1">
    <location>
        <begin position="27"/>
        <end position="145"/>
    </location>
</feature>
<dbReference type="AlphaFoldDB" id="B4J9G0"/>
<dbReference type="OrthoDB" id="8058973at2759"/>
<gene>
    <name evidence="2" type="primary">Dgri\GH21443</name>
    <name evidence="2" type="ORF">Dgri_GH21443</name>
</gene>
<keyword evidence="3" id="KW-1185">Reference proteome</keyword>
<dbReference type="PhylomeDB" id="B4J9G0"/>
<protein>
    <submittedName>
        <fullName evidence="2">GH21443</fullName>
    </submittedName>
</protein>
<dbReference type="Pfam" id="PF05267">
    <property type="entry name" value="DUF725"/>
    <property type="match status" value="1"/>
</dbReference>
<dbReference type="KEGG" id="dgr:6559577"/>
<proteinExistence type="predicted"/>
<accession>B4J9G0</accession>
<dbReference type="eggNOG" id="ENOG502TB4C">
    <property type="taxonomic scope" value="Eukaryota"/>
</dbReference>
<evidence type="ECO:0000313" key="2">
    <source>
        <dbReference type="EMBL" id="EDW01441.1"/>
    </source>
</evidence>
<evidence type="ECO:0000313" key="3">
    <source>
        <dbReference type="Proteomes" id="UP000001070"/>
    </source>
</evidence>
<name>B4J9G0_DROGR</name>
<dbReference type="OMA" id="QCFARYL"/>
<dbReference type="FunCoup" id="B4J9G0">
    <property type="interactions" value="2"/>
</dbReference>
<sequence length="174" mass="19272">MAEFPPSGLDTLKSYLESHDLAGVGNTKQCFVKYLPQLEQVGATWSTEYSGCQQNATTLRSTLLSNVGGFQQTIRKEALRIGSYIDSCLNSMNVIDYFNCFAKLSNQQLVSMYFISANASEIALSLDNQLNTIDVERYICSNRTEESYVLGTARIFDALDKCLEQSATLAKATD</sequence>
<dbReference type="EMBL" id="CH916367">
    <property type="protein sequence ID" value="EDW01441.1"/>
    <property type="molecule type" value="Genomic_DNA"/>
</dbReference>
<evidence type="ECO:0000259" key="1">
    <source>
        <dbReference type="Pfam" id="PF05267"/>
    </source>
</evidence>
<dbReference type="Proteomes" id="UP000001070">
    <property type="component" value="Unassembled WGS sequence"/>
</dbReference>
<reference evidence="2 3" key="1">
    <citation type="journal article" date="2007" name="Nature">
        <title>Evolution of genes and genomes on the Drosophila phylogeny.</title>
        <authorList>
            <consortium name="Drosophila 12 Genomes Consortium"/>
            <person name="Clark A.G."/>
            <person name="Eisen M.B."/>
            <person name="Smith D.R."/>
            <person name="Bergman C.M."/>
            <person name="Oliver B."/>
            <person name="Markow T.A."/>
            <person name="Kaufman T.C."/>
            <person name="Kellis M."/>
            <person name="Gelbart W."/>
            <person name="Iyer V.N."/>
            <person name="Pollard D.A."/>
            <person name="Sackton T.B."/>
            <person name="Larracuente A.M."/>
            <person name="Singh N.D."/>
            <person name="Abad J.P."/>
            <person name="Abt D.N."/>
            <person name="Adryan B."/>
            <person name="Aguade M."/>
            <person name="Akashi H."/>
            <person name="Anderson W.W."/>
            <person name="Aquadro C.F."/>
            <person name="Ardell D.H."/>
            <person name="Arguello R."/>
            <person name="Artieri C.G."/>
            <person name="Barbash D.A."/>
            <person name="Barker D."/>
            <person name="Barsanti P."/>
            <person name="Batterham P."/>
            <person name="Batzoglou S."/>
            <person name="Begun D."/>
            <person name="Bhutkar A."/>
            <person name="Blanco E."/>
            <person name="Bosak S.A."/>
            <person name="Bradley R.K."/>
            <person name="Brand A.D."/>
            <person name="Brent M.R."/>
            <person name="Brooks A.N."/>
            <person name="Brown R.H."/>
            <person name="Butlin R.K."/>
            <person name="Caggese C."/>
            <person name="Calvi B.R."/>
            <person name="Bernardo de Carvalho A."/>
            <person name="Caspi A."/>
            <person name="Castrezana S."/>
            <person name="Celniker S.E."/>
            <person name="Chang J.L."/>
            <person name="Chapple C."/>
            <person name="Chatterji S."/>
            <person name="Chinwalla A."/>
            <person name="Civetta A."/>
            <person name="Clifton S.W."/>
            <person name="Comeron J.M."/>
            <person name="Costello J.C."/>
            <person name="Coyne J.A."/>
            <person name="Daub J."/>
            <person name="David R.G."/>
            <person name="Delcher A.L."/>
            <person name="Delehaunty K."/>
            <person name="Do C.B."/>
            <person name="Ebling H."/>
            <person name="Edwards K."/>
            <person name="Eickbush T."/>
            <person name="Evans J.D."/>
            <person name="Filipski A."/>
            <person name="Findeiss S."/>
            <person name="Freyhult E."/>
            <person name="Fulton L."/>
            <person name="Fulton R."/>
            <person name="Garcia A.C."/>
            <person name="Gardiner A."/>
            <person name="Garfield D.A."/>
            <person name="Garvin B.E."/>
            <person name="Gibson G."/>
            <person name="Gilbert D."/>
            <person name="Gnerre S."/>
            <person name="Godfrey J."/>
            <person name="Good R."/>
            <person name="Gotea V."/>
            <person name="Gravely B."/>
            <person name="Greenberg A.J."/>
            <person name="Griffiths-Jones S."/>
            <person name="Gross S."/>
            <person name="Guigo R."/>
            <person name="Gustafson E.A."/>
            <person name="Haerty W."/>
            <person name="Hahn M.W."/>
            <person name="Halligan D.L."/>
            <person name="Halpern A.L."/>
            <person name="Halter G.M."/>
            <person name="Han M.V."/>
            <person name="Heger A."/>
            <person name="Hillier L."/>
            <person name="Hinrichs A.S."/>
            <person name="Holmes I."/>
            <person name="Hoskins R.A."/>
            <person name="Hubisz M.J."/>
            <person name="Hultmark D."/>
            <person name="Huntley M.A."/>
            <person name="Jaffe D.B."/>
            <person name="Jagadeeshan S."/>
            <person name="Jeck W.R."/>
            <person name="Johnson J."/>
            <person name="Jones C.D."/>
            <person name="Jordan W.C."/>
            <person name="Karpen G.H."/>
            <person name="Kataoka E."/>
            <person name="Keightley P.D."/>
            <person name="Kheradpour P."/>
            <person name="Kirkness E.F."/>
            <person name="Koerich L.B."/>
            <person name="Kristiansen K."/>
            <person name="Kudrna D."/>
            <person name="Kulathinal R.J."/>
            <person name="Kumar S."/>
            <person name="Kwok R."/>
            <person name="Lander E."/>
            <person name="Langley C.H."/>
            <person name="Lapoint R."/>
            <person name="Lazzaro B.P."/>
            <person name="Lee S.J."/>
            <person name="Levesque L."/>
            <person name="Li R."/>
            <person name="Lin C.F."/>
            <person name="Lin M.F."/>
            <person name="Lindblad-Toh K."/>
            <person name="Llopart A."/>
            <person name="Long M."/>
            <person name="Low L."/>
            <person name="Lozovsky E."/>
            <person name="Lu J."/>
            <person name="Luo M."/>
            <person name="Machado C.A."/>
            <person name="Makalowski W."/>
            <person name="Marzo M."/>
            <person name="Matsuda M."/>
            <person name="Matzkin L."/>
            <person name="McAllister B."/>
            <person name="McBride C.S."/>
            <person name="McKernan B."/>
            <person name="McKernan K."/>
            <person name="Mendez-Lago M."/>
            <person name="Minx P."/>
            <person name="Mollenhauer M.U."/>
            <person name="Montooth K."/>
            <person name="Mount S.M."/>
            <person name="Mu X."/>
            <person name="Myers E."/>
            <person name="Negre B."/>
            <person name="Newfeld S."/>
            <person name="Nielsen R."/>
            <person name="Noor M.A."/>
            <person name="O'Grady P."/>
            <person name="Pachter L."/>
            <person name="Papaceit M."/>
            <person name="Parisi M.J."/>
            <person name="Parisi M."/>
            <person name="Parts L."/>
            <person name="Pedersen J.S."/>
            <person name="Pesole G."/>
            <person name="Phillippy A.M."/>
            <person name="Ponting C.P."/>
            <person name="Pop M."/>
            <person name="Porcelli D."/>
            <person name="Powell J.R."/>
            <person name="Prohaska S."/>
            <person name="Pruitt K."/>
            <person name="Puig M."/>
            <person name="Quesneville H."/>
            <person name="Ram K.R."/>
            <person name="Rand D."/>
            <person name="Rasmussen M.D."/>
            <person name="Reed L.K."/>
            <person name="Reenan R."/>
            <person name="Reily A."/>
            <person name="Remington K.A."/>
            <person name="Rieger T.T."/>
            <person name="Ritchie M.G."/>
            <person name="Robin C."/>
            <person name="Rogers Y.H."/>
            <person name="Rohde C."/>
            <person name="Rozas J."/>
            <person name="Rubenfield M.J."/>
            <person name="Ruiz A."/>
            <person name="Russo S."/>
            <person name="Salzberg S.L."/>
            <person name="Sanchez-Gracia A."/>
            <person name="Saranga D.J."/>
            <person name="Sato H."/>
            <person name="Schaeffer S.W."/>
            <person name="Schatz M.C."/>
            <person name="Schlenke T."/>
            <person name="Schwartz R."/>
            <person name="Segarra C."/>
            <person name="Singh R.S."/>
            <person name="Sirot L."/>
            <person name="Sirota M."/>
            <person name="Sisneros N.B."/>
            <person name="Smith C.D."/>
            <person name="Smith T.F."/>
            <person name="Spieth J."/>
            <person name="Stage D.E."/>
            <person name="Stark A."/>
            <person name="Stephan W."/>
            <person name="Strausberg R.L."/>
            <person name="Strempel S."/>
            <person name="Sturgill D."/>
            <person name="Sutton G."/>
            <person name="Sutton G.G."/>
            <person name="Tao W."/>
            <person name="Teichmann S."/>
            <person name="Tobari Y.N."/>
            <person name="Tomimura Y."/>
            <person name="Tsolas J.M."/>
            <person name="Valente V.L."/>
            <person name="Venter E."/>
            <person name="Venter J.C."/>
            <person name="Vicario S."/>
            <person name="Vieira F.G."/>
            <person name="Vilella A.J."/>
            <person name="Villasante A."/>
            <person name="Walenz B."/>
            <person name="Wang J."/>
            <person name="Wasserman M."/>
            <person name="Watts T."/>
            <person name="Wilson D."/>
            <person name="Wilson R.K."/>
            <person name="Wing R.A."/>
            <person name="Wolfner M.F."/>
            <person name="Wong A."/>
            <person name="Wong G.K."/>
            <person name="Wu C.I."/>
            <person name="Wu G."/>
            <person name="Yamamoto D."/>
            <person name="Yang H.P."/>
            <person name="Yang S.P."/>
            <person name="Yorke J.A."/>
            <person name="Yoshida K."/>
            <person name="Zdobnov E."/>
            <person name="Zhang P."/>
            <person name="Zhang Y."/>
            <person name="Zimin A.V."/>
            <person name="Baldwin J."/>
            <person name="Abdouelleil A."/>
            <person name="Abdulkadir J."/>
            <person name="Abebe A."/>
            <person name="Abera B."/>
            <person name="Abreu J."/>
            <person name="Acer S.C."/>
            <person name="Aftuck L."/>
            <person name="Alexander A."/>
            <person name="An P."/>
            <person name="Anderson E."/>
            <person name="Anderson S."/>
            <person name="Arachi H."/>
            <person name="Azer M."/>
            <person name="Bachantsang P."/>
            <person name="Barry A."/>
            <person name="Bayul T."/>
            <person name="Berlin A."/>
            <person name="Bessette D."/>
            <person name="Bloom T."/>
            <person name="Blye J."/>
            <person name="Boguslavskiy L."/>
            <person name="Bonnet C."/>
            <person name="Boukhgalter B."/>
            <person name="Bourzgui I."/>
            <person name="Brown A."/>
            <person name="Cahill P."/>
            <person name="Channer S."/>
            <person name="Cheshatsang Y."/>
            <person name="Chuda L."/>
            <person name="Citroen M."/>
            <person name="Collymore A."/>
            <person name="Cooke P."/>
            <person name="Costello M."/>
            <person name="D'Aco K."/>
            <person name="Daza R."/>
            <person name="De Haan G."/>
            <person name="DeGray S."/>
            <person name="DeMaso C."/>
            <person name="Dhargay N."/>
            <person name="Dooley K."/>
            <person name="Dooley E."/>
            <person name="Doricent M."/>
            <person name="Dorje P."/>
            <person name="Dorjee K."/>
            <person name="Dupes A."/>
            <person name="Elong R."/>
            <person name="Falk J."/>
            <person name="Farina A."/>
            <person name="Faro S."/>
            <person name="Ferguson D."/>
            <person name="Fisher S."/>
            <person name="Foley C.D."/>
            <person name="Franke A."/>
            <person name="Friedrich D."/>
            <person name="Gadbois L."/>
            <person name="Gearin G."/>
            <person name="Gearin C.R."/>
            <person name="Giannoukos G."/>
            <person name="Goode T."/>
            <person name="Graham J."/>
            <person name="Grandbois E."/>
            <person name="Grewal S."/>
            <person name="Gyaltsen K."/>
            <person name="Hafez N."/>
            <person name="Hagos B."/>
            <person name="Hall J."/>
            <person name="Henson C."/>
            <person name="Hollinger A."/>
            <person name="Honan T."/>
            <person name="Huard M.D."/>
            <person name="Hughes L."/>
            <person name="Hurhula B."/>
            <person name="Husby M.E."/>
            <person name="Kamat A."/>
            <person name="Kanga B."/>
            <person name="Kashin S."/>
            <person name="Khazanovich D."/>
            <person name="Kisner P."/>
            <person name="Lance K."/>
            <person name="Lara M."/>
            <person name="Lee W."/>
            <person name="Lennon N."/>
            <person name="Letendre F."/>
            <person name="LeVine R."/>
            <person name="Lipovsky A."/>
            <person name="Liu X."/>
            <person name="Liu J."/>
            <person name="Liu S."/>
            <person name="Lokyitsang T."/>
            <person name="Lokyitsang Y."/>
            <person name="Lubonja R."/>
            <person name="Lui A."/>
            <person name="MacDonald P."/>
            <person name="Magnisalis V."/>
            <person name="Maru K."/>
            <person name="Matthews C."/>
            <person name="McCusker W."/>
            <person name="McDonough S."/>
            <person name="Mehta T."/>
            <person name="Meldrim J."/>
            <person name="Meneus L."/>
            <person name="Mihai O."/>
            <person name="Mihalev A."/>
            <person name="Mihova T."/>
            <person name="Mittelman R."/>
            <person name="Mlenga V."/>
            <person name="Montmayeur A."/>
            <person name="Mulrain L."/>
            <person name="Navidi A."/>
            <person name="Naylor J."/>
            <person name="Negash T."/>
            <person name="Nguyen T."/>
            <person name="Nguyen N."/>
            <person name="Nicol R."/>
            <person name="Norbu C."/>
            <person name="Norbu N."/>
            <person name="Novod N."/>
            <person name="O'Neill B."/>
            <person name="Osman S."/>
            <person name="Markiewicz E."/>
            <person name="Oyono O.L."/>
            <person name="Patti C."/>
            <person name="Phunkhang P."/>
            <person name="Pierre F."/>
            <person name="Priest M."/>
            <person name="Raghuraman S."/>
            <person name="Rege F."/>
            <person name="Reyes R."/>
            <person name="Rise C."/>
            <person name="Rogov P."/>
            <person name="Ross K."/>
            <person name="Ryan E."/>
            <person name="Settipalli S."/>
            <person name="Shea T."/>
            <person name="Sherpa N."/>
            <person name="Shi L."/>
            <person name="Shih D."/>
            <person name="Sparrow T."/>
            <person name="Spaulding J."/>
            <person name="Stalker J."/>
            <person name="Stange-Thomann N."/>
            <person name="Stavropoulos S."/>
            <person name="Stone C."/>
            <person name="Strader C."/>
            <person name="Tesfaye S."/>
            <person name="Thomson T."/>
            <person name="Thoulutsang Y."/>
            <person name="Thoulutsang D."/>
            <person name="Topham K."/>
            <person name="Topping I."/>
            <person name="Tsamla T."/>
            <person name="Vassiliev H."/>
            <person name="Vo A."/>
            <person name="Wangchuk T."/>
            <person name="Wangdi T."/>
            <person name="Weiand M."/>
            <person name="Wilkinson J."/>
            <person name="Wilson A."/>
            <person name="Yadav S."/>
            <person name="Young G."/>
            <person name="Yu Q."/>
            <person name="Zembek L."/>
            <person name="Zhong D."/>
            <person name="Zimmer A."/>
            <person name="Zwirko Z."/>
            <person name="Jaffe D.B."/>
            <person name="Alvarez P."/>
            <person name="Brockman W."/>
            <person name="Butler J."/>
            <person name="Chin C."/>
            <person name="Gnerre S."/>
            <person name="Grabherr M."/>
            <person name="Kleber M."/>
            <person name="Mauceli E."/>
            <person name="MacCallum I."/>
        </authorList>
    </citation>
    <scope>NUCLEOTIDE SEQUENCE [LARGE SCALE GENOMIC DNA]</scope>
    <source>
        <strain evidence="3">Tucson 15287-2541.00</strain>
    </source>
</reference>